<keyword evidence="2" id="KW-1185">Reference proteome</keyword>
<dbReference type="AlphaFoldDB" id="A0A0D2DGL4"/>
<reference evidence="1 2" key="1">
    <citation type="submission" date="2015-01" db="EMBL/GenBank/DDBJ databases">
        <title>The Genome Sequence of Fonsecaea pedrosoi CBS 271.37.</title>
        <authorList>
            <consortium name="The Broad Institute Genomics Platform"/>
            <person name="Cuomo C."/>
            <person name="de Hoog S."/>
            <person name="Gorbushina A."/>
            <person name="Stielow B."/>
            <person name="Teixiera M."/>
            <person name="Abouelleil A."/>
            <person name="Chapman S.B."/>
            <person name="Priest M."/>
            <person name="Young S.K."/>
            <person name="Wortman J."/>
            <person name="Nusbaum C."/>
            <person name="Birren B."/>
        </authorList>
    </citation>
    <scope>NUCLEOTIDE SEQUENCE [LARGE SCALE GENOMIC DNA]</scope>
    <source>
        <strain evidence="1 2">CBS 271.37</strain>
    </source>
</reference>
<dbReference type="VEuPathDB" id="FungiDB:Z517_09275"/>
<organism evidence="1 2">
    <name type="scientific">Fonsecaea pedrosoi CBS 271.37</name>
    <dbReference type="NCBI Taxonomy" id="1442368"/>
    <lineage>
        <taxon>Eukaryota</taxon>
        <taxon>Fungi</taxon>
        <taxon>Dikarya</taxon>
        <taxon>Ascomycota</taxon>
        <taxon>Pezizomycotina</taxon>
        <taxon>Eurotiomycetes</taxon>
        <taxon>Chaetothyriomycetidae</taxon>
        <taxon>Chaetothyriales</taxon>
        <taxon>Herpotrichiellaceae</taxon>
        <taxon>Fonsecaea</taxon>
    </lineage>
</organism>
<evidence type="ECO:0000313" key="2">
    <source>
        <dbReference type="Proteomes" id="UP000053029"/>
    </source>
</evidence>
<dbReference type="EMBL" id="KN846974">
    <property type="protein sequence ID" value="KIW76831.1"/>
    <property type="molecule type" value="Genomic_DNA"/>
</dbReference>
<evidence type="ECO:0000313" key="1">
    <source>
        <dbReference type="EMBL" id="KIW76831.1"/>
    </source>
</evidence>
<dbReference type="Proteomes" id="UP000053029">
    <property type="component" value="Unassembled WGS sequence"/>
</dbReference>
<dbReference type="GeneID" id="25308765"/>
<proteinExistence type="predicted"/>
<gene>
    <name evidence="1" type="ORF">Z517_09275</name>
</gene>
<dbReference type="RefSeq" id="XP_013280639.1">
    <property type="nucleotide sequence ID" value="XM_013425185.1"/>
</dbReference>
<name>A0A0D2DGL4_9EURO</name>
<dbReference type="HOGENOM" id="CLU_1209857_0_0_1"/>
<protein>
    <submittedName>
        <fullName evidence="1">Unplaced genomic scaffold supercont1.6, whole genome shotgun sequence</fullName>
    </submittedName>
</protein>
<accession>A0A0D2DGL4</accession>
<sequence>MADQSLPWQLVNGDIRVQHTLGGAQVDMTWSSKVPRREYIATSNLERSLVYFFAGPSIDIAEALLEQTSGELEPKFRDSLEKHLKEHPQQVVQALVEYLSPWQFTSLRIICTDQSYWRLPGTYIPEFMVTSKEIVCDPLYPQYNNYTPRNLLQYAHPYATKEQLDDVMKQYNDQWTEMYQQQNQGVEETSAGGRSMVQYHSWSLHNQRGGPAPPFSVIWGSSAIWGPPA</sequence>
<dbReference type="OrthoDB" id="10466434at2759"/>